<reference evidence="1 2" key="1">
    <citation type="submission" date="2019-02" db="EMBL/GenBank/DDBJ databases">
        <title>Sequencing the genomes of 1000 actinobacteria strains.</title>
        <authorList>
            <person name="Klenk H.-P."/>
        </authorList>
    </citation>
    <scope>NUCLEOTIDE SEQUENCE [LARGE SCALE GENOMIC DNA]</scope>
    <source>
        <strain evidence="1 2">DSM 18319</strain>
    </source>
</reference>
<sequence length="55" mass="6810">MESLIWFLSIVSFWALWYSARDAEWKRPASWFDLQPYMRQSKSQTGRAQQKRRKR</sequence>
<organism evidence="1 2">
    <name type="scientific">Microterricola gilva</name>
    <dbReference type="NCBI Taxonomy" id="393267"/>
    <lineage>
        <taxon>Bacteria</taxon>
        <taxon>Bacillati</taxon>
        <taxon>Actinomycetota</taxon>
        <taxon>Actinomycetes</taxon>
        <taxon>Micrococcales</taxon>
        <taxon>Microbacteriaceae</taxon>
        <taxon>Microterricola</taxon>
    </lineage>
</organism>
<dbReference type="Proteomes" id="UP000291483">
    <property type="component" value="Unassembled WGS sequence"/>
</dbReference>
<accession>A0A4Q8ALT8</accession>
<evidence type="ECO:0000313" key="1">
    <source>
        <dbReference type="EMBL" id="RZU64923.1"/>
    </source>
</evidence>
<dbReference type="EMBL" id="SHLC01000001">
    <property type="protein sequence ID" value="RZU64923.1"/>
    <property type="molecule type" value="Genomic_DNA"/>
</dbReference>
<comment type="caution">
    <text evidence="1">The sequence shown here is derived from an EMBL/GenBank/DDBJ whole genome shotgun (WGS) entry which is preliminary data.</text>
</comment>
<dbReference type="AlphaFoldDB" id="A0A4Q8ALT8"/>
<gene>
    <name evidence="1" type="ORF">EV379_1234</name>
</gene>
<proteinExistence type="predicted"/>
<name>A0A4Q8ALT8_9MICO</name>
<keyword evidence="2" id="KW-1185">Reference proteome</keyword>
<dbReference type="RefSeq" id="WP_165397304.1">
    <property type="nucleotide sequence ID" value="NZ_SHLC01000001.1"/>
</dbReference>
<evidence type="ECO:0000313" key="2">
    <source>
        <dbReference type="Proteomes" id="UP000291483"/>
    </source>
</evidence>
<protein>
    <submittedName>
        <fullName evidence="1">Uncharacterized protein</fullName>
    </submittedName>
</protein>